<gene>
    <name evidence="2" type="ORF">OH76DRAFT_1424169</name>
</gene>
<keyword evidence="3" id="KW-1185">Reference proteome</keyword>
<feature type="compositionally biased region" description="Basic and acidic residues" evidence="1">
    <location>
        <begin position="332"/>
        <end position="344"/>
    </location>
</feature>
<protein>
    <submittedName>
        <fullName evidence="2">Uncharacterized protein</fullName>
    </submittedName>
</protein>
<dbReference type="Proteomes" id="UP000256964">
    <property type="component" value="Unassembled WGS sequence"/>
</dbReference>
<feature type="region of interest" description="Disordered" evidence="1">
    <location>
        <begin position="315"/>
        <end position="344"/>
    </location>
</feature>
<evidence type="ECO:0000313" key="2">
    <source>
        <dbReference type="EMBL" id="RDX39666.1"/>
    </source>
</evidence>
<organism evidence="2 3">
    <name type="scientific">Lentinus brumalis</name>
    <dbReference type="NCBI Taxonomy" id="2498619"/>
    <lineage>
        <taxon>Eukaryota</taxon>
        <taxon>Fungi</taxon>
        <taxon>Dikarya</taxon>
        <taxon>Basidiomycota</taxon>
        <taxon>Agaricomycotina</taxon>
        <taxon>Agaricomycetes</taxon>
        <taxon>Polyporales</taxon>
        <taxon>Polyporaceae</taxon>
        <taxon>Lentinus</taxon>
    </lineage>
</organism>
<dbReference type="AlphaFoldDB" id="A0A371CHB3"/>
<dbReference type="EMBL" id="KZ857688">
    <property type="protein sequence ID" value="RDX39666.1"/>
    <property type="molecule type" value="Genomic_DNA"/>
</dbReference>
<feature type="compositionally biased region" description="Polar residues" evidence="1">
    <location>
        <begin position="280"/>
        <end position="292"/>
    </location>
</feature>
<feature type="region of interest" description="Disordered" evidence="1">
    <location>
        <begin position="375"/>
        <end position="399"/>
    </location>
</feature>
<name>A0A371CHB3_9APHY</name>
<feature type="non-terminal residue" evidence="2">
    <location>
        <position position="1"/>
    </location>
</feature>
<feature type="region of interest" description="Disordered" evidence="1">
    <location>
        <begin position="257"/>
        <end position="302"/>
    </location>
</feature>
<evidence type="ECO:0000256" key="1">
    <source>
        <dbReference type="SAM" id="MobiDB-lite"/>
    </source>
</evidence>
<sequence>MPPLLNARAAGQLLSTPPAGTEHAEKNTNSGRGEEPVLVFARWAGRARGRAVPPEPPTNDTHIYSTSIPPACPLHLGMRVRILATTPSWYTAPDEDPESYDTYDTHIIGMVTRVARWKGRKVVLEMANECTINTVKRARIHIPFVPKVTVQLEAEAVPDGQREAQEADLNTFAVVRALPGDAQCGGVSCWMPWRTLVGEGFLWEPMIEDVSERPGIKPGRKPARLHLLANGVTHEEYAGQALNRCRPAPRMSMGLPESCSLQDRVGGEKTNQSKAEEVPETSQRQRPFSNATPVRGGHRPLSDMQRQPLLLPAVDASNATPPPTRPMPARDTQADARRNAIERDASPTRAMASRLPMLGPMHEARSMQSVVLVSSEDDWTPKPRARALPPVEEDGFLTPTPARQPLPCGADEEATTPTLAALPLPVDEADKTLGLLAPYGHPSYAEEEEWQSQPPGLYAALLASPDAPAPLPNTPPLVPGAFTRIKDVDDMRLPPPALPFLHESLSGGVEEAA</sequence>
<accession>A0A371CHB3</accession>
<proteinExistence type="predicted"/>
<evidence type="ECO:0000313" key="3">
    <source>
        <dbReference type="Proteomes" id="UP000256964"/>
    </source>
</evidence>
<reference evidence="2 3" key="1">
    <citation type="journal article" date="2018" name="Biotechnol. Biofuels">
        <title>Integrative visual omics of the white-rot fungus Polyporus brumalis exposes the biotechnological potential of its oxidative enzymes for delignifying raw plant biomass.</title>
        <authorList>
            <person name="Miyauchi S."/>
            <person name="Rancon A."/>
            <person name="Drula E."/>
            <person name="Hage H."/>
            <person name="Chaduli D."/>
            <person name="Favel A."/>
            <person name="Grisel S."/>
            <person name="Henrissat B."/>
            <person name="Herpoel-Gimbert I."/>
            <person name="Ruiz-Duenas F.J."/>
            <person name="Chevret D."/>
            <person name="Hainaut M."/>
            <person name="Lin J."/>
            <person name="Wang M."/>
            <person name="Pangilinan J."/>
            <person name="Lipzen A."/>
            <person name="Lesage-Meessen L."/>
            <person name="Navarro D."/>
            <person name="Riley R."/>
            <person name="Grigoriev I.V."/>
            <person name="Zhou S."/>
            <person name="Raouche S."/>
            <person name="Rosso M.N."/>
        </authorList>
    </citation>
    <scope>NUCLEOTIDE SEQUENCE [LARGE SCALE GENOMIC DNA]</scope>
    <source>
        <strain evidence="2 3">BRFM 1820</strain>
    </source>
</reference>
<feature type="region of interest" description="Disordered" evidence="1">
    <location>
        <begin position="1"/>
        <end position="33"/>
    </location>
</feature>
<dbReference type="OrthoDB" id="2761328at2759"/>